<feature type="transmembrane region" description="Helical" evidence="2">
    <location>
        <begin position="72"/>
        <end position="90"/>
    </location>
</feature>
<dbReference type="EC" id="6.6.1.2" evidence="4"/>
<organism evidence="4 5">
    <name type="scientific">Azoarcus taiwanensis</name>
    <dbReference type="NCBI Taxonomy" id="666964"/>
    <lineage>
        <taxon>Bacteria</taxon>
        <taxon>Pseudomonadati</taxon>
        <taxon>Pseudomonadota</taxon>
        <taxon>Betaproteobacteria</taxon>
        <taxon>Rhodocyclales</taxon>
        <taxon>Zoogloeaceae</taxon>
        <taxon>Azoarcus</taxon>
    </lineage>
</organism>
<dbReference type="NCBIfam" id="NF004644">
    <property type="entry name" value="PRK05989.2-2"/>
    <property type="match status" value="1"/>
</dbReference>
<feature type="transmembrane region" description="Helical" evidence="2">
    <location>
        <begin position="46"/>
        <end position="66"/>
    </location>
</feature>
<keyword evidence="2" id="KW-0472">Membrane</keyword>
<dbReference type="EMBL" id="WTVM01000141">
    <property type="protein sequence ID" value="NMG04650.1"/>
    <property type="molecule type" value="Genomic_DNA"/>
</dbReference>
<feature type="transmembrane region" description="Helical" evidence="2">
    <location>
        <begin position="6"/>
        <end position="25"/>
    </location>
</feature>
<dbReference type="RefSeq" id="WP_168989299.1">
    <property type="nucleotide sequence ID" value="NZ_CAWPHM010000046.1"/>
</dbReference>
<evidence type="ECO:0000313" key="4">
    <source>
        <dbReference type="EMBL" id="NMG04650.1"/>
    </source>
</evidence>
<evidence type="ECO:0000313" key="5">
    <source>
        <dbReference type="Proteomes" id="UP000599523"/>
    </source>
</evidence>
<evidence type="ECO:0000256" key="1">
    <source>
        <dbReference type="SAM" id="MobiDB-lite"/>
    </source>
</evidence>
<dbReference type="GO" id="GO:0051116">
    <property type="term" value="F:cobaltochelatase activity"/>
    <property type="evidence" value="ECO:0007669"/>
    <property type="project" value="UniProtKB-EC"/>
</dbReference>
<dbReference type="Pfam" id="PF11804">
    <property type="entry name" value="DUF3325"/>
    <property type="match status" value="1"/>
</dbReference>
<keyword evidence="5" id="KW-1185">Reference proteome</keyword>
<name>A0A972FH67_9RHOO</name>
<dbReference type="Proteomes" id="UP000599523">
    <property type="component" value="Unassembled WGS sequence"/>
</dbReference>
<accession>A0A972FH67</accession>
<gene>
    <name evidence="4" type="primary">cobN</name>
    <name evidence="4" type="ORF">GPA21_16985</name>
</gene>
<sequence length="1448" mass="161759">MSATLAVSAVFLLAFAGYVMLAHAMDRHFRQLRPGRPLPGRALRMGLRSAGWLLLAVSFWVAVQAWGVGSGAVAWFGVSSMTAGMLIGLLPYRPRWIAPIGLCLALLGLLLFAPLANAAPRVALLSTSFVLERKFALLEEAAAREGVDLAWVQVDRADETAIRRVLDGADLLIVDTPRSDDQAALEQAAGEAVRAAGIASIRIQVMTPTQRLRAEDVPLTVAEAVHAYYVSGRTVNHERLFRYLKAFIEEGDLAAVPPPSPLPDGGIYHPEAPDAVFATLPDYLAWWSARKEQPWERRPVIGMEMSSSYIADGQTRMLDETIQALEGAGAVPLVFYRTTRLARRQAEAGGRRPATMVAEEPAGFPNPQARRVARIDEPVIELDGRPVFDVLMVNTFLGSDPEARKAWHQEMDLPVLNVIHYRSGNRADYLADTAGIGTFFLPFTLTTAEYVGLIDPIVLTSNEGGELVPMHEQMNMLVGKAMKLAELRRKSNAEKRLALMFWNHPPGEHNQGASNMNVPRSLEILSARLIAEGYAVEPLAEQQMIDTVPILLKPRYRRDGLPVLMQTPHWDRFPLTQYLDWYSTLPATVREQIEAYWGTPEQSHWVAEVDGEMQFVIPRMRMGNLLVMPQPARGEGHSEEEEKHLFHDSKVPVHHAYLATYLWVREHFGADAIIHFGTHGSQEWLPGKERGLWAYDDPNLLAGSTPIVSPYIVDNIAEAIHVKRRGRGVIVSHQTPPFSPAGLSDDFVAINDQIREYQSVDEGLVKANNRALIIDQAVRMNIHGDLGWKVADLEAGFDEFLREIEDYLEELGMAMQPLGLHSFGQTALPEHRVSTVMQMLGQQLYEHLGVAPGEVFRDDYRSLLESAPYRFVLEKVFSDLAPDAFDPDARVLVEQGRTFDRMLDAETETEGLLRALSGRWVDPSYGGDSVLNPDALPTGRNIYGFDPTRVPTRAAWDAGVEAMQGLILSHQATHGEFPEKLAFSLWSTETMRHLGMLEAQILYAMGVRPVWDAGGRVVGMEPIPLEELGRPRIDTVISLTGLYRDQFPNVMEWFNHAIVLLAELDEPQTENLIRRNSLALEQRLRELGVPSEDARLFALTRVFGNESGDYGTGLPDGTLASDQWEEGDGQLENLYLSRMSWAYGPDATRWSEKLFAPDGSLVNAYAEHLRGTSAAVFSRSSNLRGLLDTDHPFEYLGGISMAVRHLDGKAPQLYISNMRDPLRARLQTAERFLSSELRSIYQHPNWLKEMQAEGYAGTLQLLNAVNNFWGWQVMDRDVVRDDQWDEFHATYVMDRYELGMREWFEAANPTALAQIVERMLEAVRKGYWEASEQTVRELVETYVDIAERHDVFTANRTFTAYVEELAAGFGLGVEPVIEASQNQPEASEPDNAPSESPMESVSGQRLEQVEPPELAASELPAALWLLGLIMVMGASHRAWQTHRHTPNA</sequence>
<keyword evidence="2" id="KW-0812">Transmembrane</keyword>
<feature type="domain" description="CobN/magnesium chelatase" evidence="3">
    <location>
        <begin position="226"/>
        <end position="1334"/>
    </location>
</feature>
<dbReference type="PANTHER" id="PTHR44119">
    <property type="entry name" value="MAGNESIUM-CHELATASE SUBUNIT CHLH, CHLOROPLASTIC"/>
    <property type="match status" value="1"/>
</dbReference>
<dbReference type="Pfam" id="PF02514">
    <property type="entry name" value="CobN-Mg_chel"/>
    <property type="match status" value="1"/>
</dbReference>
<evidence type="ECO:0000259" key="3">
    <source>
        <dbReference type="Pfam" id="PF02514"/>
    </source>
</evidence>
<keyword evidence="2" id="KW-1133">Transmembrane helix</keyword>
<feature type="region of interest" description="Disordered" evidence="1">
    <location>
        <begin position="1380"/>
        <end position="1410"/>
    </location>
</feature>
<proteinExistence type="predicted"/>
<dbReference type="PANTHER" id="PTHR44119:SF4">
    <property type="entry name" value="AEROBIC COBALTOCHELATASE SUBUNIT COBN"/>
    <property type="match status" value="1"/>
</dbReference>
<feature type="transmembrane region" description="Helical" evidence="2">
    <location>
        <begin position="97"/>
        <end position="116"/>
    </location>
</feature>
<comment type="caution">
    <text evidence="4">The sequence shown here is derived from an EMBL/GenBank/DDBJ whole genome shotgun (WGS) entry which is preliminary data.</text>
</comment>
<reference evidence="4" key="1">
    <citation type="submission" date="2019-12" db="EMBL/GenBank/DDBJ databases">
        <title>Comparative genomics gives insights into the taxonomy of the Azoarcus-Aromatoleum group and reveals separate origins of nif in the plant-associated Azoarcus and non-plant-associated Aromatoleum sub-groups.</title>
        <authorList>
            <person name="Lafos M."/>
            <person name="Maluk M."/>
            <person name="Batista M."/>
            <person name="Junghare M."/>
            <person name="Carmona M."/>
            <person name="Faoro H."/>
            <person name="Cruz L.M."/>
            <person name="Battistoni F."/>
            <person name="De Souza E."/>
            <person name="Pedrosa F."/>
            <person name="Chen W.-M."/>
            <person name="Poole P.S."/>
            <person name="Dixon R.A."/>
            <person name="James E.K."/>
        </authorList>
    </citation>
    <scope>NUCLEOTIDE SEQUENCE</scope>
    <source>
        <strain evidence="4">NSC3</strain>
    </source>
</reference>
<keyword evidence="4" id="KW-0436">Ligase</keyword>
<dbReference type="InterPro" id="IPR003672">
    <property type="entry name" value="CobN/Mg_chltase"/>
</dbReference>
<feature type="compositionally biased region" description="Polar residues" evidence="1">
    <location>
        <begin position="1393"/>
        <end position="1405"/>
    </location>
</feature>
<evidence type="ECO:0000256" key="2">
    <source>
        <dbReference type="SAM" id="Phobius"/>
    </source>
</evidence>
<protein>
    <submittedName>
        <fullName evidence="4">Cobaltochelatase subunit CobN</fullName>
        <ecNumber evidence="4">6.6.1.2</ecNumber>
    </submittedName>
</protein>
<dbReference type="InterPro" id="IPR021762">
    <property type="entry name" value="DUF3325"/>
</dbReference>
<dbReference type="CDD" id="cd10150">
    <property type="entry name" value="CobN_like"/>
    <property type="match status" value="1"/>
</dbReference>